<evidence type="ECO:0000256" key="1">
    <source>
        <dbReference type="ARBA" id="ARBA00004141"/>
    </source>
</evidence>
<reference evidence="7 8" key="1">
    <citation type="submission" date="2019-06" db="EMBL/GenBank/DDBJ databases">
        <title>Enrichment of Autotrophic Halophilic Microorganisms from Red Sea Brine Pool Using Microbial Electrosynthesis System.</title>
        <authorList>
            <person name="Alqahtani M.F."/>
            <person name="Bajracharya S."/>
            <person name="Katuri K.P."/>
            <person name="Ali M."/>
            <person name="Saikaly P.E."/>
        </authorList>
    </citation>
    <scope>NUCLEOTIDE SEQUENCE [LARGE SCALE GENOMIC DNA]</scope>
    <source>
        <strain evidence="7">MES15</strain>
    </source>
</reference>
<dbReference type="PANTHER" id="PTHR37422">
    <property type="entry name" value="TEICHURONIC ACID BIOSYNTHESIS PROTEIN TUAE"/>
    <property type="match status" value="1"/>
</dbReference>
<feature type="transmembrane region" description="Helical" evidence="5">
    <location>
        <begin position="383"/>
        <end position="403"/>
    </location>
</feature>
<comment type="caution">
    <text evidence="7">The sequence shown here is derived from an EMBL/GenBank/DDBJ whole genome shotgun (WGS) entry which is preliminary data.</text>
</comment>
<dbReference type="Pfam" id="PF04932">
    <property type="entry name" value="Wzy_C"/>
    <property type="match status" value="1"/>
</dbReference>
<feature type="transmembrane region" description="Helical" evidence="5">
    <location>
        <begin position="104"/>
        <end position="123"/>
    </location>
</feature>
<dbReference type="AlphaFoldDB" id="A0A844I3P4"/>
<name>A0A844I3P4_9GAMM</name>
<feature type="domain" description="O-antigen ligase-related" evidence="6">
    <location>
        <begin position="220"/>
        <end position="352"/>
    </location>
</feature>
<evidence type="ECO:0000256" key="3">
    <source>
        <dbReference type="ARBA" id="ARBA00022989"/>
    </source>
</evidence>
<feature type="transmembrane region" description="Helical" evidence="5">
    <location>
        <begin position="135"/>
        <end position="153"/>
    </location>
</feature>
<gene>
    <name evidence="7" type="ORF">FH752_08300</name>
</gene>
<dbReference type="EMBL" id="VENC01000008">
    <property type="protein sequence ID" value="MTI98607.1"/>
    <property type="molecule type" value="Genomic_DNA"/>
</dbReference>
<feature type="transmembrane region" description="Helical" evidence="5">
    <location>
        <begin position="252"/>
        <end position="269"/>
    </location>
</feature>
<organism evidence="7 8">
    <name type="scientific">Marinobacter adhaerens</name>
    <dbReference type="NCBI Taxonomy" id="1033846"/>
    <lineage>
        <taxon>Bacteria</taxon>
        <taxon>Pseudomonadati</taxon>
        <taxon>Pseudomonadota</taxon>
        <taxon>Gammaproteobacteria</taxon>
        <taxon>Pseudomonadales</taxon>
        <taxon>Marinobacteraceae</taxon>
        <taxon>Marinobacter</taxon>
    </lineage>
</organism>
<accession>A0A844I3P4</accession>
<evidence type="ECO:0000256" key="4">
    <source>
        <dbReference type="ARBA" id="ARBA00023136"/>
    </source>
</evidence>
<feature type="transmembrane region" description="Helical" evidence="5">
    <location>
        <begin position="48"/>
        <end position="67"/>
    </location>
</feature>
<feature type="transmembrane region" description="Helical" evidence="5">
    <location>
        <begin position="213"/>
        <end position="246"/>
    </location>
</feature>
<feature type="transmembrane region" description="Helical" evidence="5">
    <location>
        <begin position="343"/>
        <end position="363"/>
    </location>
</feature>
<dbReference type="InterPro" id="IPR051533">
    <property type="entry name" value="WaaL-like"/>
</dbReference>
<dbReference type="Proteomes" id="UP000431462">
    <property type="component" value="Unassembled WGS sequence"/>
</dbReference>
<evidence type="ECO:0000313" key="7">
    <source>
        <dbReference type="EMBL" id="MTI98607.1"/>
    </source>
</evidence>
<dbReference type="InterPro" id="IPR007016">
    <property type="entry name" value="O-antigen_ligase-rel_domated"/>
</dbReference>
<evidence type="ECO:0000256" key="2">
    <source>
        <dbReference type="ARBA" id="ARBA00022692"/>
    </source>
</evidence>
<keyword evidence="3 5" id="KW-1133">Transmembrane helix</keyword>
<evidence type="ECO:0000256" key="5">
    <source>
        <dbReference type="SAM" id="Phobius"/>
    </source>
</evidence>
<evidence type="ECO:0000259" key="6">
    <source>
        <dbReference type="Pfam" id="PF04932"/>
    </source>
</evidence>
<keyword evidence="2 5" id="KW-0812">Transmembrane</keyword>
<dbReference type="PANTHER" id="PTHR37422:SF13">
    <property type="entry name" value="LIPOPOLYSACCHARIDE BIOSYNTHESIS PROTEIN PA4999-RELATED"/>
    <property type="match status" value="1"/>
</dbReference>
<comment type="subcellular location">
    <subcellularLocation>
        <location evidence="1">Membrane</location>
        <topology evidence="1">Multi-pass membrane protein</topology>
    </subcellularLocation>
</comment>
<protein>
    <recommendedName>
        <fullName evidence="6">O-antigen ligase-related domain-containing protein</fullName>
    </recommendedName>
</protein>
<feature type="transmembrane region" description="Helical" evidence="5">
    <location>
        <begin position="79"/>
        <end position="98"/>
    </location>
</feature>
<sequence length="456" mass="50794">MNSSKFGIVEEEHELAQRQIDEQTKLAFWLYLLYLVSFFLRLPARVPALGVISFDFLLVGLIVFLILGAKATKGARLDIASKYLLAIFVYSIVTLPLVEWPGSVLNSGMVAFIKGAIFYFFTVNLVTNTNRLKKILFVFVSCNLIRVLEPLILNMTSGYLGSVTHLGGGEFAGRLAGAPSDTLNPNGLAFVIATVIPFLHYVFSPINRKANFIYLLLVPLLIYTMVLTMSRSGVLALAIIALGIWLKSSRKTLLLVLGVLGIGVIFINLNEVQRDRYLSIVSSDARQSGTAEGRIEGWSSDFKVAMNRPLIGHGLGTSREANWNVAGKDQISHILWAEVWQEIGLIGLVLFVLYLKAMIGNFLDAGRLVKGRLSESNFLYRSIQAMQVWLLMNLLFSFASYGLKSYEWYLFGGLSVVIFKCAQAKVAAKDMNPLADKGRARRSRKFSLARKVKRWD</sequence>
<proteinExistence type="predicted"/>
<keyword evidence="4 5" id="KW-0472">Membrane</keyword>
<feature type="transmembrane region" description="Helical" evidence="5">
    <location>
        <begin position="187"/>
        <end position="206"/>
    </location>
</feature>
<feature type="transmembrane region" description="Helical" evidence="5">
    <location>
        <begin position="26"/>
        <end position="42"/>
    </location>
</feature>
<dbReference type="GO" id="GO:0016020">
    <property type="term" value="C:membrane"/>
    <property type="evidence" value="ECO:0007669"/>
    <property type="project" value="UniProtKB-SubCell"/>
</dbReference>
<evidence type="ECO:0000313" key="8">
    <source>
        <dbReference type="Proteomes" id="UP000431462"/>
    </source>
</evidence>